<name>A0AA90SRG5_9ACTN</name>
<keyword evidence="1" id="KW-0732">Signal</keyword>
<protein>
    <submittedName>
        <fullName evidence="2">DUF3558 domain-containing protein</fullName>
    </submittedName>
</protein>
<feature type="chain" id="PRO_5041703312" evidence="1">
    <location>
        <begin position="33"/>
        <end position="222"/>
    </location>
</feature>
<organism evidence="2 3">
    <name type="scientific">Tsukamurella strandjordii</name>
    <dbReference type="NCBI Taxonomy" id="147577"/>
    <lineage>
        <taxon>Bacteria</taxon>
        <taxon>Bacillati</taxon>
        <taxon>Actinomycetota</taxon>
        <taxon>Actinomycetes</taxon>
        <taxon>Mycobacteriales</taxon>
        <taxon>Tsukamurellaceae</taxon>
        <taxon>Tsukamurella</taxon>
    </lineage>
</organism>
<dbReference type="InterPro" id="IPR024520">
    <property type="entry name" value="DUF3558"/>
</dbReference>
<evidence type="ECO:0000256" key="1">
    <source>
        <dbReference type="SAM" id="SignalP"/>
    </source>
</evidence>
<comment type="caution">
    <text evidence="2">The sequence shown here is derived from an EMBL/GenBank/DDBJ whole genome shotgun (WGS) entry which is preliminary data.</text>
</comment>
<accession>A0AA90SRG5</accession>
<feature type="signal peptide" evidence="1">
    <location>
        <begin position="1"/>
        <end position="32"/>
    </location>
</feature>
<dbReference type="Proteomes" id="UP001178281">
    <property type="component" value="Unassembled WGS sequence"/>
</dbReference>
<evidence type="ECO:0000313" key="2">
    <source>
        <dbReference type="EMBL" id="MDP0398946.1"/>
    </source>
</evidence>
<reference evidence="2" key="1">
    <citation type="submission" date="2023-08" db="EMBL/GenBank/DDBJ databases">
        <title>The draft genome of Tsukamurella strandjordii strain 050030.</title>
        <authorList>
            <person name="Zhao F."/>
            <person name="Feng Y."/>
            <person name="Zong Z."/>
        </authorList>
    </citation>
    <scope>NUCLEOTIDE SEQUENCE</scope>
    <source>
        <strain evidence="2">050030</strain>
    </source>
</reference>
<dbReference type="AlphaFoldDB" id="A0AA90SRG5"/>
<dbReference type="Pfam" id="PF12079">
    <property type="entry name" value="DUF3558"/>
    <property type="match status" value="1"/>
</dbReference>
<dbReference type="PROSITE" id="PS51257">
    <property type="entry name" value="PROKAR_LIPOPROTEIN"/>
    <property type="match status" value="1"/>
</dbReference>
<proteinExistence type="predicted"/>
<sequence length="222" mass="23827">MRRNRRCADISTRRWIPAVGIACTLALSGCTASVPGDPVSAGRDSHIEVTTAPPSPSQIGLSSAPLPFTPTIQGRTNERNNGSSFEPCTAYTPEELRALGIDPATVEDAAISNSPNFRGCHWSGIRESPTDRDYLNYSQIVGKRITLEAYKREQDFRTWLPDRTVQGRRLAVATTPNDCTAVFLSEAAVVITGALPLRASPGLTRECDAAIAFAALAISKAP</sequence>
<keyword evidence="3" id="KW-1185">Reference proteome</keyword>
<dbReference type="RefSeq" id="WP_305111961.1">
    <property type="nucleotide sequence ID" value="NZ_JAUTIX010000005.1"/>
</dbReference>
<gene>
    <name evidence="2" type="ORF">Q7X28_13520</name>
</gene>
<evidence type="ECO:0000313" key="3">
    <source>
        <dbReference type="Proteomes" id="UP001178281"/>
    </source>
</evidence>
<dbReference type="EMBL" id="JAUTIX010000005">
    <property type="protein sequence ID" value="MDP0398946.1"/>
    <property type="molecule type" value="Genomic_DNA"/>
</dbReference>